<keyword evidence="9" id="KW-1185">Reference proteome</keyword>
<dbReference type="Gene3D" id="3.30.40.10">
    <property type="entry name" value="Zinc/RING finger domain, C3HC4 (zinc finger)"/>
    <property type="match status" value="1"/>
</dbReference>
<dbReference type="EMBL" id="JBBJBU010000006">
    <property type="protein sequence ID" value="KAK7205008.1"/>
    <property type="molecule type" value="Genomic_DNA"/>
</dbReference>
<sequence length="270" mass="31265">MHPSESELHKEAGNVLFSHQDYKGAIDEYTKAIIRDASNPVYFTNRALCRLRVSSFEDALGDCEKALELSTNNMKANFYKGQALSALNRPNEALRSFTKAYELALREKSPSTQAIAQSILNAKKLKWEVQEERRLEKEAALLHEMMDILESNYAKRISEALNDEYAVEHEKLENKEFLEYERDEKISLLRKTFERSDAKYQKREVPDYMIDPISFNIFYDPVMSKSGRSFEKSVLLEHLKNNPFDPFTREHLNEADLRPNLALKAACEVS</sequence>
<dbReference type="PANTHER" id="PTHR46803:SF2">
    <property type="entry name" value="E3 UBIQUITIN-PROTEIN LIGASE CHIP"/>
    <property type="match status" value="1"/>
</dbReference>
<dbReference type="PROSITE" id="PS50005">
    <property type="entry name" value="TPR"/>
    <property type="match status" value="1"/>
</dbReference>
<protein>
    <recommendedName>
        <fullName evidence="2">RING-type E3 ubiquitin transferase</fullName>
        <ecNumber evidence="2">2.3.2.27</ecNumber>
    </recommendedName>
</protein>
<dbReference type="Pfam" id="PF18391">
    <property type="entry name" value="CHIP_TPR_N"/>
    <property type="match status" value="1"/>
</dbReference>
<dbReference type="GeneID" id="90035362"/>
<gene>
    <name evidence="8" type="ORF">BZA70DRAFT_168259</name>
</gene>
<evidence type="ECO:0000256" key="2">
    <source>
        <dbReference type="ARBA" id="ARBA00012483"/>
    </source>
</evidence>
<evidence type="ECO:0000313" key="9">
    <source>
        <dbReference type="Proteomes" id="UP001498771"/>
    </source>
</evidence>
<dbReference type="SMART" id="SM00504">
    <property type="entry name" value="Ubox"/>
    <property type="match status" value="1"/>
</dbReference>
<organism evidence="8 9">
    <name type="scientific">Myxozyma melibiosi</name>
    <dbReference type="NCBI Taxonomy" id="54550"/>
    <lineage>
        <taxon>Eukaryota</taxon>
        <taxon>Fungi</taxon>
        <taxon>Dikarya</taxon>
        <taxon>Ascomycota</taxon>
        <taxon>Saccharomycotina</taxon>
        <taxon>Lipomycetes</taxon>
        <taxon>Lipomycetales</taxon>
        <taxon>Lipomycetaceae</taxon>
        <taxon>Myxozyma</taxon>
    </lineage>
</organism>
<dbReference type="SUPFAM" id="SSF57850">
    <property type="entry name" value="RING/U-box"/>
    <property type="match status" value="1"/>
</dbReference>
<evidence type="ECO:0000313" key="8">
    <source>
        <dbReference type="EMBL" id="KAK7205008.1"/>
    </source>
</evidence>
<keyword evidence="5" id="KW-0833">Ubl conjugation pathway</keyword>
<dbReference type="Gene3D" id="1.25.40.10">
    <property type="entry name" value="Tetratricopeptide repeat domain"/>
    <property type="match status" value="1"/>
</dbReference>
<evidence type="ECO:0000256" key="3">
    <source>
        <dbReference type="ARBA" id="ARBA00022679"/>
    </source>
</evidence>
<dbReference type="InterPro" id="IPR013083">
    <property type="entry name" value="Znf_RING/FYVE/PHD"/>
</dbReference>
<keyword evidence="6" id="KW-0802">TPR repeat</keyword>
<comment type="catalytic activity">
    <reaction evidence="1">
        <text>S-ubiquitinyl-[E2 ubiquitin-conjugating enzyme]-L-cysteine + [acceptor protein]-L-lysine = [E2 ubiquitin-conjugating enzyme]-L-cysteine + N(6)-ubiquitinyl-[acceptor protein]-L-lysine.</text>
        <dbReference type="EC" id="2.3.2.27"/>
    </reaction>
</comment>
<evidence type="ECO:0000256" key="6">
    <source>
        <dbReference type="PROSITE-ProRule" id="PRU00339"/>
    </source>
</evidence>
<keyword evidence="4" id="KW-0677">Repeat</keyword>
<dbReference type="InterPro" id="IPR003613">
    <property type="entry name" value="Ubox_domain"/>
</dbReference>
<feature type="domain" description="U-box" evidence="7">
    <location>
        <begin position="204"/>
        <end position="270"/>
    </location>
</feature>
<keyword evidence="3" id="KW-0808">Transferase</keyword>
<dbReference type="Pfam" id="PF04564">
    <property type="entry name" value="U-box"/>
    <property type="match status" value="1"/>
</dbReference>
<feature type="repeat" description="TPR" evidence="6">
    <location>
        <begin position="6"/>
        <end position="39"/>
    </location>
</feature>
<evidence type="ECO:0000256" key="1">
    <source>
        <dbReference type="ARBA" id="ARBA00000900"/>
    </source>
</evidence>
<dbReference type="SUPFAM" id="SSF48452">
    <property type="entry name" value="TPR-like"/>
    <property type="match status" value="1"/>
</dbReference>
<dbReference type="InterPro" id="IPR041312">
    <property type="entry name" value="CHIP_TPR_N"/>
</dbReference>
<dbReference type="RefSeq" id="XP_064768041.1">
    <property type="nucleotide sequence ID" value="XM_064909850.1"/>
</dbReference>
<accession>A0ABR1F7F8</accession>
<proteinExistence type="predicted"/>
<dbReference type="PROSITE" id="PS51698">
    <property type="entry name" value="U_BOX"/>
    <property type="match status" value="1"/>
</dbReference>
<evidence type="ECO:0000259" key="7">
    <source>
        <dbReference type="PROSITE" id="PS51698"/>
    </source>
</evidence>
<comment type="caution">
    <text evidence="8">The sequence shown here is derived from an EMBL/GenBank/DDBJ whole genome shotgun (WGS) entry which is preliminary data.</text>
</comment>
<name>A0ABR1F7F8_9ASCO</name>
<dbReference type="PANTHER" id="PTHR46803">
    <property type="entry name" value="E3 UBIQUITIN-PROTEIN LIGASE CHIP"/>
    <property type="match status" value="1"/>
</dbReference>
<evidence type="ECO:0000256" key="5">
    <source>
        <dbReference type="ARBA" id="ARBA00022786"/>
    </source>
</evidence>
<dbReference type="Proteomes" id="UP001498771">
    <property type="component" value="Unassembled WGS sequence"/>
</dbReference>
<evidence type="ECO:0000256" key="4">
    <source>
        <dbReference type="ARBA" id="ARBA00022737"/>
    </source>
</evidence>
<dbReference type="InterPro" id="IPR011990">
    <property type="entry name" value="TPR-like_helical_dom_sf"/>
</dbReference>
<dbReference type="EC" id="2.3.2.27" evidence="2"/>
<reference evidence="8 9" key="1">
    <citation type="submission" date="2024-03" db="EMBL/GenBank/DDBJ databases">
        <title>Genome-scale model development and genomic sequencing of the oleaginous clade Lipomyces.</title>
        <authorList>
            <consortium name="Lawrence Berkeley National Laboratory"/>
            <person name="Czajka J.J."/>
            <person name="Han Y."/>
            <person name="Kim J."/>
            <person name="Mondo S.J."/>
            <person name="Hofstad B.A."/>
            <person name="Robles A."/>
            <person name="Haridas S."/>
            <person name="Riley R."/>
            <person name="LaButti K."/>
            <person name="Pangilinan J."/>
            <person name="Andreopoulos W."/>
            <person name="Lipzen A."/>
            <person name="Yan J."/>
            <person name="Wang M."/>
            <person name="Ng V."/>
            <person name="Grigoriev I.V."/>
            <person name="Spatafora J.W."/>
            <person name="Magnuson J.K."/>
            <person name="Baker S.E."/>
            <person name="Pomraning K.R."/>
        </authorList>
    </citation>
    <scope>NUCLEOTIDE SEQUENCE [LARGE SCALE GENOMIC DNA]</scope>
    <source>
        <strain evidence="8 9">Phaff 52-87</strain>
    </source>
</reference>
<dbReference type="InterPro" id="IPR019734">
    <property type="entry name" value="TPR_rpt"/>
</dbReference>
<dbReference type="SMART" id="SM00028">
    <property type="entry name" value="TPR"/>
    <property type="match status" value="3"/>
</dbReference>